<dbReference type="InterPro" id="IPR001872">
    <property type="entry name" value="Peptidase_A8"/>
</dbReference>
<protein>
    <recommendedName>
        <fullName evidence="9">Lipoprotein signal peptidase</fullName>
        <ecNumber evidence="9">3.4.23.36</ecNumber>
    </recommendedName>
    <alternativeName>
        <fullName evidence="9">Prolipoprotein signal peptidase</fullName>
    </alternativeName>
    <alternativeName>
        <fullName evidence="9">Signal peptidase II</fullName>
        <shortName evidence="9">SPase II</shortName>
    </alternativeName>
</protein>
<feature type="active site" evidence="9">
    <location>
        <position position="110"/>
    </location>
</feature>
<dbReference type="RefSeq" id="WP_379788351.1">
    <property type="nucleotide sequence ID" value="NZ_JBHSHL010000025.1"/>
</dbReference>
<dbReference type="PANTHER" id="PTHR33695">
    <property type="entry name" value="LIPOPROTEIN SIGNAL PEPTIDASE"/>
    <property type="match status" value="1"/>
</dbReference>
<evidence type="ECO:0000256" key="6">
    <source>
        <dbReference type="ARBA" id="ARBA00022801"/>
    </source>
</evidence>
<keyword evidence="3 9" id="KW-0645">Protease</keyword>
<comment type="caution">
    <text evidence="9">Lacks conserved residue(s) required for the propagation of feature annotation.</text>
</comment>
<comment type="function">
    <text evidence="9 10">This protein specifically catalyzes the removal of signal peptides from prolipoproteins.</text>
</comment>
<dbReference type="NCBIfam" id="TIGR00077">
    <property type="entry name" value="lspA"/>
    <property type="match status" value="1"/>
</dbReference>
<sequence length="152" mass="16973">MIYVISCIVMVLLDQASKYYAKTVIRSSGSIAVIKGFFHLTYLENRGAAFGMLQGQRVIFTIMTVLIIAIILSYVSKNKGSIALKWIATFIIAGAIGNLIDRLLLGYVVDFIDFRGIWSYVFNVADMFVVCGAFAMALRLLLEEKATKKIRE</sequence>
<reference evidence="13" key="1">
    <citation type="journal article" date="2019" name="Int. J. Syst. Evol. Microbiol.">
        <title>The Global Catalogue of Microorganisms (GCM) 10K type strain sequencing project: providing services to taxonomists for standard genome sequencing and annotation.</title>
        <authorList>
            <consortium name="The Broad Institute Genomics Platform"/>
            <consortium name="The Broad Institute Genome Sequencing Center for Infectious Disease"/>
            <person name="Wu L."/>
            <person name="Ma J."/>
        </authorList>
    </citation>
    <scope>NUCLEOTIDE SEQUENCE [LARGE SCALE GENOMIC DNA]</scope>
    <source>
        <strain evidence="13">CCUG 46385</strain>
    </source>
</reference>
<dbReference type="Proteomes" id="UP001595916">
    <property type="component" value="Unassembled WGS sequence"/>
</dbReference>
<dbReference type="PROSITE" id="PS00855">
    <property type="entry name" value="SPASE_II"/>
    <property type="match status" value="1"/>
</dbReference>
<evidence type="ECO:0000256" key="5">
    <source>
        <dbReference type="ARBA" id="ARBA00022750"/>
    </source>
</evidence>
<comment type="catalytic activity">
    <reaction evidence="9 10">
        <text>Release of signal peptides from bacterial membrane prolipoproteins. Hydrolyzes -Xaa-Yaa-Zaa-|-(S,diacylglyceryl)Cys-, in which Xaa is hydrophobic (preferably Leu), and Yaa (Ala or Ser) and Zaa (Gly or Ala) have small, neutral side chains.</text>
        <dbReference type="EC" id="3.4.23.36"/>
    </reaction>
</comment>
<dbReference type="PRINTS" id="PR00781">
    <property type="entry name" value="LIPOSIGPTASE"/>
</dbReference>
<evidence type="ECO:0000256" key="11">
    <source>
        <dbReference type="RuleBase" id="RU004181"/>
    </source>
</evidence>
<dbReference type="Pfam" id="PF01252">
    <property type="entry name" value="Peptidase_A8"/>
    <property type="match status" value="1"/>
</dbReference>
<keyword evidence="8 9" id="KW-0472">Membrane</keyword>
<comment type="subcellular location">
    <subcellularLocation>
        <location evidence="9">Cell membrane</location>
        <topology evidence="9">Multi-pass membrane protein</topology>
    </subcellularLocation>
</comment>
<keyword evidence="5 9" id="KW-0064">Aspartyl protease</keyword>
<name>A0ABV9QMD7_9FIRM</name>
<accession>A0ABV9QMD7</accession>
<evidence type="ECO:0000256" key="10">
    <source>
        <dbReference type="RuleBase" id="RU000594"/>
    </source>
</evidence>
<comment type="caution">
    <text evidence="12">The sequence shown here is derived from an EMBL/GenBank/DDBJ whole genome shotgun (WGS) entry which is preliminary data.</text>
</comment>
<evidence type="ECO:0000256" key="9">
    <source>
        <dbReference type="HAMAP-Rule" id="MF_00161"/>
    </source>
</evidence>
<feature type="active site" evidence="9">
    <location>
        <position position="126"/>
    </location>
</feature>
<dbReference type="EMBL" id="JBHSHL010000025">
    <property type="protein sequence ID" value="MFC4804826.1"/>
    <property type="molecule type" value="Genomic_DNA"/>
</dbReference>
<comment type="pathway">
    <text evidence="9">Protein modification; lipoprotein biosynthesis (signal peptide cleavage).</text>
</comment>
<evidence type="ECO:0000256" key="2">
    <source>
        <dbReference type="ARBA" id="ARBA00022475"/>
    </source>
</evidence>
<feature type="transmembrane region" description="Helical" evidence="9">
    <location>
        <begin position="120"/>
        <end position="142"/>
    </location>
</feature>
<keyword evidence="13" id="KW-1185">Reference proteome</keyword>
<dbReference type="EC" id="3.4.23.36" evidence="9"/>
<proteinExistence type="inferred from homology"/>
<evidence type="ECO:0000313" key="13">
    <source>
        <dbReference type="Proteomes" id="UP001595916"/>
    </source>
</evidence>
<keyword evidence="7 9" id="KW-1133">Transmembrane helix</keyword>
<dbReference type="HAMAP" id="MF_00161">
    <property type="entry name" value="LspA"/>
    <property type="match status" value="1"/>
</dbReference>
<keyword evidence="2 9" id="KW-1003">Cell membrane</keyword>
<evidence type="ECO:0000256" key="3">
    <source>
        <dbReference type="ARBA" id="ARBA00022670"/>
    </source>
</evidence>
<comment type="similarity">
    <text evidence="1 9 11">Belongs to the peptidase A8 family.</text>
</comment>
<feature type="transmembrane region" description="Helical" evidence="9">
    <location>
        <begin position="82"/>
        <end position="100"/>
    </location>
</feature>
<dbReference type="GO" id="GO:0004190">
    <property type="term" value="F:aspartic-type endopeptidase activity"/>
    <property type="evidence" value="ECO:0007669"/>
    <property type="project" value="UniProtKB-EC"/>
</dbReference>
<gene>
    <name evidence="9 12" type="primary">lspA</name>
    <name evidence="12" type="ORF">ACFO4R_07000</name>
</gene>
<evidence type="ECO:0000256" key="8">
    <source>
        <dbReference type="ARBA" id="ARBA00023136"/>
    </source>
</evidence>
<evidence type="ECO:0000256" key="7">
    <source>
        <dbReference type="ARBA" id="ARBA00022989"/>
    </source>
</evidence>
<keyword evidence="4 9" id="KW-0812">Transmembrane</keyword>
<organism evidence="12 13">
    <name type="scientific">Filifactor villosus</name>
    <dbReference type="NCBI Taxonomy" id="29374"/>
    <lineage>
        <taxon>Bacteria</taxon>
        <taxon>Bacillati</taxon>
        <taxon>Bacillota</taxon>
        <taxon>Clostridia</taxon>
        <taxon>Peptostreptococcales</taxon>
        <taxon>Filifactoraceae</taxon>
        <taxon>Filifactor</taxon>
    </lineage>
</organism>
<dbReference type="PANTHER" id="PTHR33695:SF1">
    <property type="entry name" value="LIPOPROTEIN SIGNAL PEPTIDASE"/>
    <property type="match status" value="1"/>
</dbReference>
<evidence type="ECO:0000256" key="1">
    <source>
        <dbReference type="ARBA" id="ARBA00006139"/>
    </source>
</evidence>
<keyword evidence="6 9" id="KW-0378">Hydrolase</keyword>
<feature type="transmembrane region" description="Helical" evidence="9">
    <location>
        <begin position="58"/>
        <end position="75"/>
    </location>
</feature>
<evidence type="ECO:0000256" key="4">
    <source>
        <dbReference type="ARBA" id="ARBA00022692"/>
    </source>
</evidence>
<evidence type="ECO:0000313" key="12">
    <source>
        <dbReference type="EMBL" id="MFC4804826.1"/>
    </source>
</evidence>